<keyword evidence="4" id="KW-1185">Reference proteome</keyword>
<comment type="caution">
    <text evidence="3">The sequence shown here is derived from an EMBL/GenBank/DDBJ whole genome shotgun (WGS) entry which is preliminary data.</text>
</comment>
<evidence type="ECO:0000313" key="4">
    <source>
        <dbReference type="Proteomes" id="UP000723463"/>
    </source>
</evidence>
<feature type="compositionally biased region" description="Low complexity" evidence="1">
    <location>
        <begin position="58"/>
        <end position="69"/>
    </location>
</feature>
<dbReference type="AlphaFoldDB" id="A0A9P6K0U0"/>
<accession>A0A9P6K0U0</accession>
<dbReference type="InterPro" id="IPR056251">
    <property type="entry name" value="Arm_rpt_dom"/>
</dbReference>
<organism evidence="3 4">
    <name type="scientific">Mortierella hygrophila</name>
    <dbReference type="NCBI Taxonomy" id="979708"/>
    <lineage>
        <taxon>Eukaryota</taxon>
        <taxon>Fungi</taxon>
        <taxon>Fungi incertae sedis</taxon>
        <taxon>Mucoromycota</taxon>
        <taxon>Mortierellomycotina</taxon>
        <taxon>Mortierellomycetes</taxon>
        <taxon>Mortierellales</taxon>
        <taxon>Mortierellaceae</taxon>
        <taxon>Mortierella</taxon>
    </lineage>
</organism>
<reference evidence="3" key="1">
    <citation type="journal article" date="2020" name="Fungal Divers.">
        <title>Resolving the Mortierellaceae phylogeny through synthesis of multi-gene phylogenetics and phylogenomics.</title>
        <authorList>
            <person name="Vandepol N."/>
            <person name="Liber J."/>
            <person name="Desiro A."/>
            <person name="Na H."/>
            <person name="Kennedy M."/>
            <person name="Barry K."/>
            <person name="Grigoriev I.V."/>
            <person name="Miller A.N."/>
            <person name="O'Donnell K."/>
            <person name="Stajich J.E."/>
            <person name="Bonito G."/>
        </authorList>
    </citation>
    <scope>NUCLEOTIDE SEQUENCE</scope>
    <source>
        <strain evidence="3">NRRL 2591</strain>
    </source>
</reference>
<dbReference type="Proteomes" id="UP000723463">
    <property type="component" value="Unassembled WGS sequence"/>
</dbReference>
<protein>
    <recommendedName>
        <fullName evidence="2">Arm-like repeat domain-containing protein</fullName>
    </recommendedName>
</protein>
<dbReference type="EMBL" id="JAAAXW010000180">
    <property type="protein sequence ID" value="KAF9541034.1"/>
    <property type="molecule type" value="Genomic_DNA"/>
</dbReference>
<gene>
    <name evidence="3" type="ORF">EC957_003562</name>
</gene>
<feature type="domain" description="Arm-like repeat" evidence="2">
    <location>
        <begin position="184"/>
        <end position="336"/>
    </location>
</feature>
<name>A0A9P6K0U0_9FUNG</name>
<evidence type="ECO:0000259" key="2">
    <source>
        <dbReference type="Pfam" id="PF23948"/>
    </source>
</evidence>
<feature type="region of interest" description="Disordered" evidence="1">
    <location>
        <begin position="42"/>
        <end position="75"/>
    </location>
</feature>
<evidence type="ECO:0000256" key="1">
    <source>
        <dbReference type="SAM" id="MobiDB-lite"/>
    </source>
</evidence>
<dbReference type="Pfam" id="PF23948">
    <property type="entry name" value="ARM_5"/>
    <property type="match status" value="1"/>
</dbReference>
<feature type="region of interest" description="Disordered" evidence="1">
    <location>
        <begin position="1"/>
        <end position="29"/>
    </location>
</feature>
<proteinExistence type="predicted"/>
<evidence type="ECO:0000313" key="3">
    <source>
        <dbReference type="EMBL" id="KAF9541034.1"/>
    </source>
</evidence>
<sequence length="338" mass="37074">MVNNPSKQPGPRATSDTGKANDTQRVRKRDVIRDIFGFSKSKAKGADATDTNQAVSAQTPPQVVGPPTTSSASDIHSMNNHVLASTPLVDNPLPASVGTKRISNIFLENLPAPVTKTELPAVRDRIEVTQQLAYCSALFLHGSSPPLATAAELEEQTRDPAITLQNLPNLDKKELDWLAQMDKNLPAKERIYWLGTRMVDEFAKDILKDSTEIAEIVLLGPVLDKETYRSLLSCTITAFEESVLLNVDLLQGLVQLVQVAPPNSLVSDDLVKILRVLRICLQDTHQQSSKQPFHLTLALSRLLDVMAEHKVKDLNRVEDHEPLSGILSGLKGSSDPYL</sequence>
<feature type="non-terminal residue" evidence="3">
    <location>
        <position position="338"/>
    </location>
</feature>